<dbReference type="HOGENOM" id="CLU_027621_2_0_9"/>
<evidence type="ECO:0000259" key="1">
    <source>
        <dbReference type="SMART" id="SM00400"/>
    </source>
</evidence>
<dbReference type="SMART" id="SM00400">
    <property type="entry name" value="ZnF_CHCC"/>
    <property type="match status" value="1"/>
</dbReference>
<dbReference type="eggNOG" id="COG0358">
    <property type="taxonomic scope" value="Bacteria"/>
</dbReference>
<evidence type="ECO:0000313" key="3">
    <source>
        <dbReference type="Proteomes" id="UP000001349"/>
    </source>
</evidence>
<reference evidence="2 3" key="1">
    <citation type="submission" date="2009-01" db="EMBL/GenBank/DDBJ databases">
        <title>Complete sequence of Clostridium cellulolyticum H10.</title>
        <authorList>
            <consortium name="US DOE Joint Genome Institute"/>
            <person name="Lucas S."/>
            <person name="Copeland A."/>
            <person name="Lapidus A."/>
            <person name="Glavina del Rio T."/>
            <person name="Dalin E."/>
            <person name="Tice H."/>
            <person name="Bruce D."/>
            <person name="Goodwin L."/>
            <person name="Pitluck S."/>
            <person name="Chertkov O."/>
            <person name="Saunders E."/>
            <person name="Brettin T."/>
            <person name="Detter J.C."/>
            <person name="Han C."/>
            <person name="Larimer F."/>
            <person name="Land M."/>
            <person name="Hauser L."/>
            <person name="Kyrpides N."/>
            <person name="Ivanova N."/>
            <person name="Zhou J."/>
            <person name="Richardson P."/>
        </authorList>
    </citation>
    <scope>NUCLEOTIDE SEQUENCE [LARGE SCALE GENOMIC DNA]</scope>
    <source>
        <strain evidence="3">ATCC 35319 / DSM 5812 / JCM 6584 / H10</strain>
    </source>
</reference>
<dbReference type="InterPro" id="IPR036977">
    <property type="entry name" value="DNA_primase_Znf_CHC2"/>
</dbReference>
<gene>
    <name evidence="2" type="ordered locus">Ccel_3161</name>
</gene>
<dbReference type="OrthoDB" id="9802530at2"/>
<dbReference type="Gene3D" id="3.40.1360.10">
    <property type="match status" value="1"/>
</dbReference>
<dbReference type="STRING" id="394503.Ccel_3161"/>
<dbReference type="GO" id="GO:0006260">
    <property type="term" value="P:DNA replication"/>
    <property type="evidence" value="ECO:0007669"/>
    <property type="project" value="InterPro"/>
</dbReference>
<dbReference type="GO" id="GO:0003677">
    <property type="term" value="F:DNA binding"/>
    <property type="evidence" value="ECO:0007669"/>
    <property type="project" value="InterPro"/>
</dbReference>
<sequence length="340" mass="38871">MKRFTNEQIYRANHVSIYELAKQLGYNPEKRGSNYHIKNHGGLYIDDAKNSFYCWAAERGGGPIQFLMFTENKSWLDSMKYLIGDGEMQQTQEASLKQHKPIEKKQVEFKLPDKASQYKRLFAYLIKTRGLDKDIVADLVYKKKIYESLPHHNIVFVGYDENGEARQAFQRGTVTGLSFKGVVPGSNMNYCFEMEGKGDSLTVYEAAIDAISHASIYKSLGMGWKKEHRIALGCLSDNALTGYLKRHPEIKNITFALDNDDEAKFSNGSPAPNWGQEAANKYAEKYAKLGYNTTIEKPLAKDWNEDLLNIRLVQQDLKNRHEEDRLQLMMGNNEELEAAL</sequence>
<dbReference type="Pfam" id="PF13154">
    <property type="entry name" value="DUF3991"/>
    <property type="match status" value="1"/>
</dbReference>
<name>B8I0C6_RUMCH</name>
<protein>
    <submittedName>
        <fullName evidence="2">Zinc finger CHC2-family protein</fullName>
    </submittedName>
</protein>
<accession>B8I0C6</accession>
<dbReference type="SUPFAM" id="SSF57783">
    <property type="entry name" value="Zinc beta-ribbon"/>
    <property type="match status" value="1"/>
</dbReference>
<dbReference type="AlphaFoldDB" id="B8I0C6"/>
<proteinExistence type="predicted"/>
<dbReference type="KEGG" id="cce:Ccel_3161"/>
<dbReference type="Pfam" id="PF13155">
    <property type="entry name" value="Toprim_2"/>
    <property type="match status" value="1"/>
</dbReference>
<dbReference type="GO" id="GO:0003899">
    <property type="term" value="F:DNA-directed RNA polymerase activity"/>
    <property type="evidence" value="ECO:0007669"/>
    <property type="project" value="InterPro"/>
</dbReference>
<dbReference type="InterPro" id="IPR025054">
    <property type="entry name" value="DUF3991"/>
</dbReference>
<dbReference type="GO" id="GO:0008270">
    <property type="term" value="F:zinc ion binding"/>
    <property type="evidence" value="ECO:0007669"/>
    <property type="project" value="InterPro"/>
</dbReference>
<keyword evidence="3" id="KW-1185">Reference proteome</keyword>
<dbReference type="EMBL" id="CP001348">
    <property type="protein sequence ID" value="ACL77452.1"/>
    <property type="molecule type" value="Genomic_DNA"/>
</dbReference>
<dbReference type="Gene3D" id="3.90.580.10">
    <property type="entry name" value="Zinc finger, CHC2-type domain"/>
    <property type="match status" value="1"/>
</dbReference>
<feature type="domain" description="Zinc finger CHC2-type" evidence="1">
    <location>
        <begin position="40"/>
        <end position="83"/>
    </location>
</feature>
<organism evidence="2 3">
    <name type="scientific">Ruminiclostridium cellulolyticum (strain ATCC 35319 / DSM 5812 / JCM 6584 / H10)</name>
    <name type="common">Clostridium cellulolyticum</name>
    <dbReference type="NCBI Taxonomy" id="394503"/>
    <lineage>
        <taxon>Bacteria</taxon>
        <taxon>Bacillati</taxon>
        <taxon>Bacillota</taxon>
        <taxon>Clostridia</taxon>
        <taxon>Eubacteriales</taxon>
        <taxon>Oscillospiraceae</taxon>
        <taxon>Ruminiclostridium</taxon>
    </lineage>
</organism>
<dbReference type="Proteomes" id="UP000001349">
    <property type="component" value="Chromosome"/>
</dbReference>
<dbReference type="RefSeq" id="WP_015926510.1">
    <property type="nucleotide sequence ID" value="NC_011898.1"/>
</dbReference>
<evidence type="ECO:0000313" key="2">
    <source>
        <dbReference type="EMBL" id="ACL77452.1"/>
    </source>
</evidence>
<dbReference type="InterPro" id="IPR002694">
    <property type="entry name" value="Znf_CHC2"/>
</dbReference>